<evidence type="ECO:0000256" key="1">
    <source>
        <dbReference type="SAM" id="SignalP"/>
    </source>
</evidence>
<sequence>MSFRQFPFAPALFAAAVFSVASGVATAAADTQASASASTATAAKLTSGEVRKVDVEQGKLTIKHEAIANLDMPAMTMVFKAGKPDLLKNIQAGDKIEFRAESVAGAFVVTEIKPAK</sequence>
<dbReference type="Pfam" id="PF11604">
    <property type="entry name" value="CusF_Ec"/>
    <property type="match status" value="1"/>
</dbReference>
<keyword evidence="3" id="KW-1185">Reference proteome</keyword>
<name>A0A562ZHP9_9BURK</name>
<dbReference type="InterPro" id="IPR042230">
    <property type="entry name" value="CusF_sf"/>
</dbReference>
<dbReference type="OrthoDB" id="9180744at2"/>
<reference evidence="2 3" key="1">
    <citation type="submission" date="2019-07" db="EMBL/GenBank/DDBJ databases">
        <title>Caenimonas sedimenti sp. nov., isolated from activated sludge.</title>
        <authorList>
            <person name="Xu J."/>
        </authorList>
    </citation>
    <scope>NUCLEOTIDE SEQUENCE [LARGE SCALE GENOMIC DNA]</scope>
    <source>
        <strain evidence="2 3">HX-9-20</strain>
    </source>
</reference>
<comment type="caution">
    <text evidence="2">The sequence shown here is derived from an EMBL/GenBank/DDBJ whole genome shotgun (WGS) entry which is preliminary data.</text>
</comment>
<dbReference type="EMBL" id="VOBQ01000021">
    <property type="protein sequence ID" value="TWO68112.1"/>
    <property type="molecule type" value="Genomic_DNA"/>
</dbReference>
<evidence type="ECO:0000313" key="2">
    <source>
        <dbReference type="EMBL" id="TWO68112.1"/>
    </source>
</evidence>
<dbReference type="Proteomes" id="UP000318199">
    <property type="component" value="Unassembled WGS sequence"/>
</dbReference>
<dbReference type="InterPro" id="IPR021647">
    <property type="entry name" value="CusF_Ec"/>
</dbReference>
<accession>A0A562ZHP9</accession>
<organism evidence="2 3">
    <name type="scientific">Caenimonas sedimenti</name>
    <dbReference type="NCBI Taxonomy" id="2596921"/>
    <lineage>
        <taxon>Bacteria</taxon>
        <taxon>Pseudomonadati</taxon>
        <taxon>Pseudomonadota</taxon>
        <taxon>Betaproteobacteria</taxon>
        <taxon>Burkholderiales</taxon>
        <taxon>Comamonadaceae</taxon>
        <taxon>Caenimonas</taxon>
    </lineage>
</organism>
<proteinExistence type="predicted"/>
<dbReference type="AlphaFoldDB" id="A0A562ZHP9"/>
<protein>
    <submittedName>
        <fullName evidence="2">Copper-binding protein</fullName>
    </submittedName>
</protein>
<keyword evidence="1" id="KW-0732">Signal</keyword>
<feature type="chain" id="PRO_5022132730" evidence="1">
    <location>
        <begin position="28"/>
        <end position="116"/>
    </location>
</feature>
<gene>
    <name evidence="2" type="ORF">FN976_24040</name>
</gene>
<feature type="signal peptide" evidence="1">
    <location>
        <begin position="1"/>
        <end position="27"/>
    </location>
</feature>
<evidence type="ECO:0000313" key="3">
    <source>
        <dbReference type="Proteomes" id="UP000318199"/>
    </source>
</evidence>
<dbReference type="Gene3D" id="2.40.50.320">
    <property type="entry name" value="Copper binding periplasmic protein CusF"/>
    <property type="match status" value="1"/>
</dbReference>